<comment type="similarity">
    <text evidence="1">Belongs to the SCO1/2 family.</text>
</comment>
<feature type="binding site" evidence="3">
    <location>
        <position position="81"/>
    </location>
    <ligand>
        <name>Cu cation</name>
        <dbReference type="ChEBI" id="CHEBI:23378"/>
    </ligand>
</feature>
<evidence type="ECO:0000313" key="8">
    <source>
        <dbReference type="Proteomes" id="UP000430272"/>
    </source>
</evidence>
<dbReference type="InterPro" id="IPR036249">
    <property type="entry name" value="Thioredoxin-like_sf"/>
</dbReference>
<evidence type="ECO:0000256" key="3">
    <source>
        <dbReference type="PIRSR" id="PIRSR603782-1"/>
    </source>
</evidence>
<dbReference type="FunFam" id="3.40.30.10:FF:000013">
    <property type="entry name" value="Blast:Protein SCO1 homolog, mitochondrial"/>
    <property type="match status" value="1"/>
</dbReference>
<dbReference type="InterPro" id="IPR003782">
    <property type="entry name" value="SCO1/SenC"/>
</dbReference>
<evidence type="ECO:0000256" key="5">
    <source>
        <dbReference type="SAM" id="SignalP"/>
    </source>
</evidence>
<keyword evidence="5" id="KW-0732">Signal</keyword>
<evidence type="ECO:0000256" key="1">
    <source>
        <dbReference type="ARBA" id="ARBA00010996"/>
    </source>
</evidence>
<dbReference type="PANTHER" id="PTHR12151">
    <property type="entry name" value="ELECTRON TRANSPORT PROTIN SCO1/SENC FAMILY MEMBER"/>
    <property type="match status" value="1"/>
</dbReference>
<feature type="signal peptide" evidence="5">
    <location>
        <begin position="1"/>
        <end position="33"/>
    </location>
</feature>
<reference evidence="7 8" key="1">
    <citation type="submission" date="2019-12" db="EMBL/GenBank/DDBJ databases">
        <title>Genomic-based taxomic classification of the family Erythrobacteraceae.</title>
        <authorList>
            <person name="Xu L."/>
        </authorList>
    </citation>
    <scope>NUCLEOTIDE SEQUENCE [LARGE SCALE GENOMIC DNA]</scope>
    <source>
        <strain evidence="7 8">JCM 17468</strain>
    </source>
</reference>
<protein>
    <submittedName>
        <fullName evidence="7">SCO family protein</fullName>
    </submittedName>
</protein>
<keyword evidence="3" id="KW-0479">Metal-binding</keyword>
<evidence type="ECO:0000313" key="7">
    <source>
        <dbReference type="EMBL" id="MXO52617.1"/>
    </source>
</evidence>
<dbReference type="Gene3D" id="3.40.30.10">
    <property type="entry name" value="Glutaredoxin"/>
    <property type="match status" value="1"/>
</dbReference>
<evidence type="ECO:0000259" key="6">
    <source>
        <dbReference type="PROSITE" id="PS51352"/>
    </source>
</evidence>
<dbReference type="GO" id="GO:0046872">
    <property type="term" value="F:metal ion binding"/>
    <property type="evidence" value="ECO:0007669"/>
    <property type="project" value="UniProtKB-KW"/>
</dbReference>
<feature type="binding site" evidence="3">
    <location>
        <position position="85"/>
    </location>
    <ligand>
        <name>Cu cation</name>
        <dbReference type="ChEBI" id="CHEBI:23378"/>
    </ligand>
</feature>
<dbReference type="PROSITE" id="PS51257">
    <property type="entry name" value="PROKAR_LIPOPROTEIN"/>
    <property type="match status" value="1"/>
</dbReference>
<keyword evidence="2 3" id="KW-0186">Copper</keyword>
<dbReference type="InterPro" id="IPR013766">
    <property type="entry name" value="Thioredoxin_domain"/>
</dbReference>
<dbReference type="EMBL" id="WTYD01000001">
    <property type="protein sequence ID" value="MXO52617.1"/>
    <property type="molecule type" value="Genomic_DNA"/>
</dbReference>
<comment type="caution">
    <text evidence="7">The sequence shown here is derived from an EMBL/GenBank/DDBJ whole genome shotgun (WGS) entry which is preliminary data.</text>
</comment>
<dbReference type="OrthoDB" id="9790194at2"/>
<dbReference type="RefSeq" id="WP_160659579.1">
    <property type="nucleotide sequence ID" value="NZ_BAABDV010000001.1"/>
</dbReference>
<feature type="chain" id="PRO_5032973476" evidence="5">
    <location>
        <begin position="34"/>
        <end position="209"/>
    </location>
</feature>
<dbReference type="Pfam" id="PF02630">
    <property type="entry name" value="SCO1-SenC"/>
    <property type="match status" value="1"/>
</dbReference>
<feature type="binding site" evidence="3">
    <location>
        <position position="174"/>
    </location>
    <ligand>
        <name>Cu cation</name>
        <dbReference type="ChEBI" id="CHEBI:23378"/>
    </ligand>
</feature>
<dbReference type="Proteomes" id="UP000430272">
    <property type="component" value="Unassembled WGS sequence"/>
</dbReference>
<dbReference type="SUPFAM" id="SSF52833">
    <property type="entry name" value="Thioredoxin-like"/>
    <property type="match status" value="1"/>
</dbReference>
<evidence type="ECO:0000256" key="2">
    <source>
        <dbReference type="ARBA" id="ARBA00023008"/>
    </source>
</evidence>
<gene>
    <name evidence="7" type="ORF">GRI47_01180</name>
</gene>
<dbReference type="PANTHER" id="PTHR12151:SF25">
    <property type="entry name" value="LINALOOL DEHYDRATASE_ISOMERASE DOMAIN-CONTAINING PROTEIN"/>
    <property type="match status" value="1"/>
</dbReference>
<name>A0A844Y5D9_9SPHN</name>
<dbReference type="PROSITE" id="PS51352">
    <property type="entry name" value="THIOREDOXIN_2"/>
    <property type="match status" value="1"/>
</dbReference>
<keyword evidence="4" id="KW-1015">Disulfide bond</keyword>
<keyword evidence="8" id="KW-1185">Reference proteome</keyword>
<feature type="disulfide bond" description="Redox-active" evidence="4">
    <location>
        <begin position="81"/>
        <end position="85"/>
    </location>
</feature>
<organism evidence="7 8">
    <name type="scientific">Qipengyuania pelagi</name>
    <dbReference type="NCBI Taxonomy" id="994320"/>
    <lineage>
        <taxon>Bacteria</taxon>
        <taxon>Pseudomonadati</taxon>
        <taxon>Pseudomonadota</taxon>
        <taxon>Alphaproteobacteria</taxon>
        <taxon>Sphingomonadales</taxon>
        <taxon>Erythrobacteraceae</taxon>
        <taxon>Qipengyuania</taxon>
    </lineage>
</organism>
<accession>A0A844Y5D9</accession>
<dbReference type="CDD" id="cd02968">
    <property type="entry name" value="SCO"/>
    <property type="match status" value="1"/>
</dbReference>
<evidence type="ECO:0000256" key="4">
    <source>
        <dbReference type="PIRSR" id="PIRSR603782-2"/>
    </source>
</evidence>
<sequence>MNRDTMAPPIRFKSRLLCIALAPLFLAACDASAPAPPPEEPPLAGADIGGPFELTGEDGKTYGWDDFDGKYRIVYFGYAYCPDVCPTDVQRMAQGLRLFETESPELARQIQPIFITIDPARDTQEVVGEFTDAFHPRLLGLTGTPEQVEKAAEVFRVYYQKGADQPGGGYLMDHSNFTFLFGPDGAPLATLPTDLGPEAVAEELRKWVK</sequence>
<dbReference type="AlphaFoldDB" id="A0A844Y5D9"/>
<proteinExistence type="inferred from homology"/>
<feature type="domain" description="Thioredoxin" evidence="6">
    <location>
        <begin position="29"/>
        <end position="209"/>
    </location>
</feature>